<dbReference type="STRING" id="560819.SAMN05428998_14838"/>
<dbReference type="EMBL" id="FWZX01000048">
    <property type="protein sequence ID" value="SMF83018.1"/>
    <property type="molecule type" value="Genomic_DNA"/>
</dbReference>
<dbReference type="AlphaFoldDB" id="A0A1Y6CRK6"/>
<gene>
    <name evidence="1" type="ORF">SAMN05428998_14838</name>
</gene>
<sequence>MTALAADRNTPEKLDPSIRQLDVAAAKTCYAGGLAALDANGNATPGATATTLLGIGRFEETVDNSGGAAGDLTVKVKRGVFRFANSASTDEITAAEIGADCYIVDDQTVAKTDGSSTRSKAGTVYDVDSLGVWVEFA</sequence>
<evidence type="ECO:0008006" key="3">
    <source>
        <dbReference type="Google" id="ProtNLM"/>
    </source>
</evidence>
<protein>
    <recommendedName>
        <fullName evidence="3">Bacteriophage lambda head decoration protein D</fullName>
    </recommendedName>
</protein>
<proteinExistence type="predicted"/>
<reference evidence="1 2" key="1">
    <citation type="submission" date="2017-04" db="EMBL/GenBank/DDBJ databases">
        <authorList>
            <person name="Afonso C.L."/>
            <person name="Miller P.J."/>
            <person name="Scott M.A."/>
            <person name="Spackman E."/>
            <person name="Goraichik I."/>
            <person name="Dimitrov K.M."/>
            <person name="Suarez D.L."/>
            <person name="Swayne D.E."/>
        </authorList>
    </citation>
    <scope>NUCLEOTIDE SEQUENCE [LARGE SCALE GENOMIC DNA]</scope>
    <source>
        <strain evidence="1 2">USBA 355</strain>
    </source>
</reference>
<organism evidence="1 2">
    <name type="scientific">Tistlia consotensis USBA 355</name>
    <dbReference type="NCBI Taxonomy" id="560819"/>
    <lineage>
        <taxon>Bacteria</taxon>
        <taxon>Pseudomonadati</taxon>
        <taxon>Pseudomonadota</taxon>
        <taxon>Alphaproteobacteria</taxon>
        <taxon>Rhodospirillales</taxon>
        <taxon>Rhodovibrionaceae</taxon>
        <taxon>Tistlia</taxon>
    </lineage>
</organism>
<dbReference type="RefSeq" id="WP_085127054.1">
    <property type="nucleotide sequence ID" value="NZ_FWZX01000048.1"/>
</dbReference>
<accession>A0A1Y6CRK6</accession>
<evidence type="ECO:0000313" key="1">
    <source>
        <dbReference type="EMBL" id="SMF83018.1"/>
    </source>
</evidence>
<evidence type="ECO:0000313" key="2">
    <source>
        <dbReference type="Proteomes" id="UP000192917"/>
    </source>
</evidence>
<dbReference type="Proteomes" id="UP000192917">
    <property type="component" value="Unassembled WGS sequence"/>
</dbReference>
<name>A0A1Y6CRK6_9PROT</name>
<keyword evidence="2" id="KW-1185">Reference proteome</keyword>